<feature type="domain" description="HTH cro/C1-type" evidence="2">
    <location>
        <begin position="16"/>
        <end position="75"/>
    </location>
</feature>
<evidence type="ECO:0000259" key="2">
    <source>
        <dbReference type="PROSITE" id="PS50943"/>
    </source>
</evidence>
<protein>
    <submittedName>
        <fullName evidence="3">Helix-turn-helix protein</fullName>
    </submittedName>
</protein>
<dbReference type="Proteomes" id="UP000277498">
    <property type="component" value="Unassembled WGS sequence"/>
</dbReference>
<dbReference type="GO" id="GO:0003677">
    <property type="term" value="F:DNA binding"/>
    <property type="evidence" value="ECO:0007669"/>
    <property type="project" value="InterPro"/>
</dbReference>
<feature type="compositionally biased region" description="Gly residues" evidence="1">
    <location>
        <begin position="316"/>
        <end position="325"/>
    </location>
</feature>
<evidence type="ECO:0000313" key="4">
    <source>
        <dbReference type="Proteomes" id="UP000277498"/>
    </source>
</evidence>
<feature type="region of interest" description="Disordered" evidence="1">
    <location>
        <begin position="298"/>
        <end position="325"/>
    </location>
</feature>
<dbReference type="Gene3D" id="1.10.260.40">
    <property type="entry name" value="lambda repressor-like DNA-binding domains"/>
    <property type="match status" value="1"/>
</dbReference>
<dbReference type="Pfam" id="PF13560">
    <property type="entry name" value="HTH_31"/>
    <property type="match status" value="1"/>
</dbReference>
<dbReference type="RefSeq" id="WP_160144577.1">
    <property type="nucleotide sequence ID" value="NZ_UXAW01000056.1"/>
</dbReference>
<evidence type="ECO:0000256" key="1">
    <source>
        <dbReference type="SAM" id="MobiDB-lite"/>
    </source>
</evidence>
<organism evidence="3 4">
    <name type="scientific">Pseudogemmobacter humi</name>
    <dbReference type="NCBI Taxonomy" id="2483812"/>
    <lineage>
        <taxon>Bacteria</taxon>
        <taxon>Pseudomonadati</taxon>
        <taxon>Pseudomonadota</taxon>
        <taxon>Alphaproteobacteria</taxon>
        <taxon>Rhodobacterales</taxon>
        <taxon>Paracoccaceae</taxon>
        <taxon>Pseudogemmobacter</taxon>
    </lineage>
</organism>
<dbReference type="SMART" id="SM00530">
    <property type="entry name" value="HTH_XRE"/>
    <property type="match status" value="1"/>
</dbReference>
<dbReference type="OrthoDB" id="9809730at2"/>
<reference evidence="3 4" key="1">
    <citation type="submission" date="2018-11" db="EMBL/GenBank/DDBJ databases">
        <authorList>
            <person name="Criscuolo A."/>
        </authorList>
    </citation>
    <scope>NUCLEOTIDE SEQUENCE [LARGE SCALE GENOMIC DNA]</scope>
    <source>
        <strain evidence="3">ACIP111625</strain>
    </source>
</reference>
<dbReference type="SUPFAM" id="SSF47413">
    <property type="entry name" value="lambda repressor-like DNA-binding domains"/>
    <property type="match status" value="1"/>
</dbReference>
<name>A0A3P5WXA6_9RHOB</name>
<proteinExistence type="predicted"/>
<evidence type="ECO:0000313" key="3">
    <source>
        <dbReference type="EMBL" id="VDC26525.1"/>
    </source>
</evidence>
<dbReference type="PROSITE" id="PS50943">
    <property type="entry name" value="HTH_CROC1"/>
    <property type="match status" value="1"/>
</dbReference>
<sequence>MAGTDDKRLTEFGQAVRERRKAHRLPLRELAGRVGISPSYLSSIEVARNPATGRPPQISATVAERLCEVLGLDWIPAARAEGAAGHACCDHVLLYRLDRRRDELSVLAPRIFGERVAAWLCIEDPGVKAAAAEGFHAWNWPFSAEPYPDVILDGSRIVTALEREAMQRRDAIGEAPYGLIIADCSAVMRWVVNPDAEIDYEEEWCAASDPALRRVFGRGPAVNVCVYHQMDIEVLAGRIDVLDAVLRLLRHHDSVIAVRPDGSIREGTAAIMAILEENRPAGISTSVWRTFAAALASSQDMPGDQPGGVPSRHGPRAGGGAAPGI</sequence>
<dbReference type="InterPro" id="IPR010982">
    <property type="entry name" value="Lambda_DNA-bd_dom_sf"/>
</dbReference>
<dbReference type="EMBL" id="UXAW01000056">
    <property type="protein sequence ID" value="VDC26525.1"/>
    <property type="molecule type" value="Genomic_DNA"/>
</dbReference>
<gene>
    <name evidence="3" type="ORF">XINFAN_01683</name>
</gene>
<accession>A0A3P5WXA6</accession>
<dbReference type="AlphaFoldDB" id="A0A3P5WXA6"/>
<dbReference type="InterPro" id="IPR001387">
    <property type="entry name" value="Cro/C1-type_HTH"/>
</dbReference>
<dbReference type="CDD" id="cd00093">
    <property type="entry name" value="HTH_XRE"/>
    <property type="match status" value="1"/>
</dbReference>
<keyword evidence="4" id="KW-1185">Reference proteome</keyword>